<sequence>MTSDSKSGSSETVAWLQSTLPDFAKLTGDDIEAATDFLLLWSVFELQALDGNASVNTISEFARRVSDGGKVDANVIQKAAHYFRQRYFEDGDFTNAFHELYARDDKGKSMVEQFLSAAQFSPDDSLQANLLITYRLKNNFVHGSKMAYGLAGQFENFRHANAVIKAALNAIY</sequence>
<dbReference type="EMBL" id="JBHTJO010000001">
    <property type="protein sequence ID" value="MFD0985513.1"/>
    <property type="molecule type" value="Genomic_DNA"/>
</dbReference>
<proteinExistence type="predicted"/>
<comment type="caution">
    <text evidence="1">The sequence shown here is derived from an EMBL/GenBank/DDBJ whole genome shotgun (WGS) entry which is preliminary data.</text>
</comment>
<dbReference type="RefSeq" id="WP_379083938.1">
    <property type="nucleotide sequence ID" value="NZ_JBHTJO010000001.1"/>
</dbReference>
<accession>A0ABW3J5M1</accession>
<evidence type="ECO:0000313" key="2">
    <source>
        <dbReference type="Proteomes" id="UP001597102"/>
    </source>
</evidence>
<evidence type="ECO:0000313" key="1">
    <source>
        <dbReference type="EMBL" id="MFD0985513.1"/>
    </source>
</evidence>
<reference evidence="2" key="1">
    <citation type="journal article" date="2019" name="Int. J. Syst. Evol. Microbiol.">
        <title>The Global Catalogue of Microorganisms (GCM) 10K type strain sequencing project: providing services to taxonomists for standard genome sequencing and annotation.</title>
        <authorList>
            <consortium name="The Broad Institute Genomics Platform"/>
            <consortium name="The Broad Institute Genome Sequencing Center for Infectious Disease"/>
            <person name="Wu L."/>
            <person name="Ma J."/>
        </authorList>
    </citation>
    <scope>NUCLEOTIDE SEQUENCE [LARGE SCALE GENOMIC DNA]</scope>
    <source>
        <strain evidence="2">CCUG 61697</strain>
    </source>
</reference>
<gene>
    <name evidence="1" type="ORF">ACFQ2F_00170</name>
</gene>
<organism evidence="1 2">
    <name type="scientific">Methyloligella solikamskensis</name>
    <dbReference type="NCBI Taxonomy" id="1177756"/>
    <lineage>
        <taxon>Bacteria</taxon>
        <taxon>Pseudomonadati</taxon>
        <taxon>Pseudomonadota</taxon>
        <taxon>Alphaproteobacteria</taxon>
        <taxon>Hyphomicrobiales</taxon>
        <taxon>Hyphomicrobiaceae</taxon>
        <taxon>Methyloligella</taxon>
    </lineage>
</organism>
<protein>
    <recommendedName>
        <fullName evidence="3">Apea-like HEPN domain-containing protein</fullName>
    </recommendedName>
</protein>
<evidence type="ECO:0008006" key="3">
    <source>
        <dbReference type="Google" id="ProtNLM"/>
    </source>
</evidence>
<name>A0ABW3J5M1_9HYPH</name>
<keyword evidence="2" id="KW-1185">Reference proteome</keyword>
<dbReference type="Proteomes" id="UP001597102">
    <property type="component" value="Unassembled WGS sequence"/>
</dbReference>